<dbReference type="GO" id="GO:0005886">
    <property type="term" value="C:plasma membrane"/>
    <property type="evidence" value="ECO:0007669"/>
    <property type="project" value="UniProtKB-SubCell"/>
</dbReference>
<feature type="transmembrane region" description="Helical" evidence="8">
    <location>
        <begin position="312"/>
        <end position="329"/>
    </location>
</feature>
<feature type="transmembrane region" description="Helical" evidence="8">
    <location>
        <begin position="119"/>
        <end position="140"/>
    </location>
</feature>
<dbReference type="PANTHER" id="PTHR30472">
    <property type="entry name" value="FERRIC ENTEROBACTIN TRANSPORT SYSTEM PERMEASE PROTEIN"/>
    <property type="match status" value="1"/>
</dbReference>
<reference evidence="9 10" key="1">
    <citation type="journal article" date="2015" name="Int. J. Syst. Evol. Microbiol.">
        <title>M ethanocaldococcus bathoardescens sp. nov., a hyperthermophilic methanogen isolated from a volcanically active deep-sea hydrothermal vent.</title>
        <authorList>
            <person name="Stewart L.C."/>
            <person name="Jung J.H."/>
            <person name="Kim Y.T."/>
            <person name="Kwon S.W."/>
            <person name="Park C.S."/>
            <person name="Holden J.F."/>
        </authorList>
    </citation>
    <scope>NUCLEOTIDE SEQUENCE [LARGE SCALE GENOMIC DNA]</scope>
    <source>
        <strain evidence="9 10">JH146</strain>
    </source>
</reference>
<gene>
    <name evidence="9" type="ORF">JH146_0395</name>
</gene>
<organism evidence="9 10">
    <name type="scientific">Methanocaldococcus bathoardescens</name>
    <dbReference type="NCBI Taxonomy" id="1301915"/>
    <lineage>
        <taxon>Archaea</taxon>
        <taxon>Methanobacteriati</taxon>
        <taxon>Methanobacteriota</taxon>
        <taxon>Methanomada group</taxon>
        <taxon>Methanococci</taxon>
        <taxon>Methanococcales</taxon>
        <taxon>Methanocaldococcaceae</taxon>
        <taxon>Methanocaldococcus</taxon>
    </lineage>
</organism>
<feature type="transmembrane region" description="Helical" evidence="8">
    <location>
        <begin position="91"/>
        <end position="113"/>
    </location>
</feature>
<dbReference type="HOGENOM" id="CLU_013016_0_0_2"/>
<name>A0A076LA55_9EURY</name>
<keyword evidence="4" id="KW-1003">Cell membrane</keyword>
<accession>A0A076LA55</accession>
<sequence length="335" mass="36755">MRKILVILLLVVLTSSLFIYGIFKGGNAKSISMEDVKNCLLYGSTGDKFKDMLIWKIRIPPLITALIVGAVLSVSGLKLQTLFRNLLASPYTTGISSGVVLGVAITIFLGFSFSSFLRISNYVVGGWIGAALALIVLLYLASKIRDVSGVLVCTLLFAYFYYGIESYLINLADNVQIQEFWMYLQGSFSGTGWGDIKLMAVCSIIFLISSYLLSKHLNALLFGENYAKSFGLNIKQVRILILLLSGFIIGAIIPFVGLIPFVGIASPYIARILMKTSDHRWTIPASMLIGMLISLLCYLVSIKLFAPRVVPVKSILDLLGGALVVYLIYKSEKIT</sequence>
<dbReference type="SUPFAM" id="SSF81345">
    <property type="entry name" value="ABC transporter involved in vitamin B12 uptake, BtuC"/>
    <property type="match status" value="1"/>
</dbReference>
<dbReference type="PANTHER" id="PTHR30472:SF25">
    <property type="entry name" value="ABC TRANSPORTER PERMEASE PROTEIN MJ0876-RELATED"/>
    <property type="match status" value="1"/>
</dbReference>
<evidence type="ECO:0000256" key="8">
    <source>
        <dbReference type="SAM" id="Phobius"/>
    </source>
</evidence>
<dbReference type="Gene3D" id="1.10.3470.10">
    <property type="entry name" value="ABC transporter involved in vitamin B12 uptake, BtuC"/>
    <property type="match status" value="1"/>
</dbReference>
<dbReference type="KEGG" id="mjh:JH146_0395"/>
<evidence type="ECO:0000256" key="1">
    <source>
        <dbReference type="ARBA" id="ARBA00004651"/>
    </source>
</evidence>
<evidence type="ECO:0000256" key="5">
    <source>
        <dbReference type="ARBA" id="ARBA00022692"/>
    </source>
</evidence>
<dbReference type="STRING" id="1301915.JH146_0395"/>
<dbReference type="RefSeq" id="WP_048201435.1">
    <property type="nucleotide sequence ID" value="NZ_CP009149.1"/>
</dbReference>
<evidence type="ECO:0000256" key="2">
    <source>
        <dbReference type="ARBA" id="ARBA00007935"/>
    </source>
</evidence>
<dbReference type="EMBL" id="CP009149">
    <property type="protein sequence ID" value="AIJ05245.1"/>
    <property type="molecule type" value="Genomic_DNA"/>
</dbReference>
<dbReference type="InterPro" id="IPR037294">
    <property type="entry name" value="ABC_BtuC-like"/>
</dbReference>
<evidence type="ECO:0000256" key="6">
    <source>
        <dbReference type="ARBA" id="ARBA00022989"/>
    </source>
</evidence>
<keyword evidence="5 8" id="KW-0812">Transmembrane</keyword>
<keyword evidence="3" id="KW-0813">Transport</keyword>
<comment type="subcellular location">
    <subcellularLocation>
        <location evidence="1">Cell membrane</location>
        <topology evidence="1">Multi-pass membrane protein</topology>
    </subcellularLocation>
</comment>
<feature type="transmembrane region" description="Helical" evidence="8">
    <location>
        <begin position="281"/>
        <end position="300"/>
    </location>
</feature>
<dbReference type="CDD" id="cd06550">
    <property type="entry name" value="TM_ABC_iron-siderophores_like"/>
    <property type="match status" value="1"/>
</dbReference>
<evidence type="ECO:0000256" key="7">
    <source>
        <dbReference type="ARBA" id="ARBA00023136"/>
    </source>
</evidence>
<dbReference type="GO" id="GO:0022857">
    <property type="term" value="F:transmembrane transporter activity"/>
    <property type="evidence" value="ECO:0007669"/>
    <property type="project" value="InterPro"/>
</dbReference>
<proteinExistence type="inferred from homology"/>
<protein>
    <submittedName>
        <fullName evidence="9">ABC transporter permease 2</fullName>
    </submittedName>
</protein>
<keyword evidence="7 8" id="KW-0472">Membrane</keyword>
<dbReference type="Pfam" id="PF01032">
    <property type="entry name" value="FecCD"/>
    <property type="match status" value="1"/>
</dbReference>
<dbReference type="GO" id="GO:0033214">
    <property type="term" value="P:siderophore-iron import into cell"/>
    <property type="evidence" value="ECO:0007669"/>
    <property type="project" value="TreeGrafter"/>
</dbReference>
<evidence type="ECO:0000256" key="4">
    <source>
        <dbReference type="ARBA" id="ARBA00022475"/>
    </source>
</evidence>
<feature type="transmembrane region" description="Helical" evidence="8">
    <location>
        <begin position="239"/>
        <end position="269"/>
    </location>
</feature>
<dbReference type="Proteomes" id="UP000028781">
    <property type="component" value="Chromosome"/>
</dbReference>
<dbReference type="OrthoDB" id="27848at2157"/>
<feature type="transmembrane region" description="Helical" evidence="8">
    <location>
        <begin position="59"/>
        <end position="79"/>
    </location>
</feature>
<evidence type="ECO:0000256" key="3">
    <source>
        <dbReference type="ARBA" id="ARBA00022448"/>
    </source>
</evidence>
<evidence type="ECO:0000313" key="9">
    <source>
        <dbReference type="EMBL" id="AIJ05245.1"/>
    </source>
</evidence>
<evidence type="ECO:0000313" key="10">
    <source>
        <dbReference type="Proteomes" id="UP000028781"/>
    </source>
</evidence>
<comment type="similarity">
    <text evidence="2">Belongs to the binding-protein-dependent transport system permease family. FecCD subfamily.</text>
</comment>
<dbReference type="AlphaFoldDB" id="A0A076LA55"/>
<keyword evidence="6 8" id="KW-1133">Transmembrane helix</keyword>
<feature type="transmembrane region" description="Helical" evidence="8">
    <location>
        <begin position="196"/>
        <end position="213"/>
    </location>
</feature>
<dbReference type="GeneID" id="24890990"/>
<dbReference type="InterPro" id="IPR000522">
    <property type="entry name" value="ABC_transptr_permease_BtuC"/>
</dbReference>
<feature type="transmembrane region" description="Helical" evidence="8">
    <location>
        <begin position="147"/>
        <end position="164"/>
    </location>
</feature>
<keyword evidence="10" id="KW-1185">Reference proteome</keyword>